<feature type="region of interest" description="Disordered" evidence="3">
    <location>
        <begin position="1"/>
        <end position="20"/>
    </location>
</feature>
<feature type="compositionally biased region" description="Gly residues" evidence="3">
    <location>
        <begin position="11"/>
        <end position="20"/>
    </location>
</feature>
<dbReference type="PANTHER" id="PTHR11702">
    <property type="entry name" value="DEVELOPMENTALLY REGULATED GTP-BINDING PROTEIN-RELATED"/>
    <property type="match status" value="1"/>
</dbReference>
<dbReference type="InterPro" id="IPR006169">
    <property type="entry name" value="GTP1_OBG_dom"/>
</dbReference>
<dbReference type="PANTHER" id="PTHR11702:SF31">
    <property type="entry name" value="MITOCHONDRIAL RIBOSOME-ASSOCIATED GTPASE 2"/>
    <property type="match status" value="1"/>
</dbReference>
<dbReference type="Pfam" id="PF01018">
    <property type="entry name" value="GTP1_OBG"/>
    <property type="match status" value="1"/>
</dbReference>
<feature type="domain" description="Obg" evidence="4">
    <location>
        <begin position="1"/>
        <end position="132"/>
    </location>
</feature>
<dbReference type="GO" id="GO:0003924">
    <property type="term" value="F:GTPase activity"/>
    <property type="evidence" value="ECO:0007669"/>
    <property type="project" value="InterPro"/>
</dbReference>
<evidence type="ECO:0000256" key="1">
    <source>
        <dbReference type="ARBA" id="ARBA00022741"/>
    </source>
</evidence>
<dbReference type="SUPFAM" id="SSF82051">
    <property type="entry name" value="Obg GTP-binding protein N-terminal domain"/>
    <property type="match status" value="1"/>
</dbReference>
<keyword evidence="1" id="KW-0547">Nucleotide-binding</keyword>
<organism evidence="5">
    <name type="scientific">marine sediment metagenome</name>
    <dbReference type="NCBI Taxonomy" id="412755"/>
    <lineage>
        <taxon>unclassified sequences</taxon>
        <taxon>metagenomes</taxon>
        <taxon>ecological metagenomes</taxon>
    </lineage>
</organism>
<keyword evidence="2" id="KW-0342">GTP-binding</keyword>
<evidence type="ECO:0000313" key="5">
    <source>
        <dbReference type="EMBL" id="GAG74194.1"/>
    </source>
</evidence>
<name>X0ZXD0_9ZZZZ</name>
<sequence length="132" mass="14040">AFFKLKSGGRKIPGGGSGGKGGDVIIEATRDLSTLYGFKKKIHFKAENGKNGEPNNRNGKDGKDLIIKVPAGTIIKDDRENIIADLDNPGDEIVIAEGGIGGRGNSSFVSSKRRFPAFAEIGEKSSIPDMFF</sequence>
<accession>X0ZXD0</accession>
<evidence type="ECO:0000256" key="2">
    <source>
        <dbReference type="ARBA" id="ARBA00023134"/>
    </source>
</evidence>
<protein>
    <recommendedName>
        <fullName evidence="4">Obg domain-containing protein</fullName>
    </recommendedName>
</protein>
<dbReference type="AlphaFoldDB" id="X0ZXD0"/>
<dbReference type="InterPro" id="IPR045086">
    <property type="entry name" value="OBG_GTPase"/>
</dbReference>
<gene>
    <name evidence="5" type="ORF">S01H4_06400</name>
</gene>
<reference evidence="5" key="1">
    <citation type="journal article" date="2014" name="Front. Microbiol.">
        <title>High frequency of phylogenetically diverse reductive dehalogenase-homologous genes in deep subseafloor sedimentary metagenomes.</title>
        <authorList>
            <person name="Kawai M."/>
            <person name="Futagami T."/>
            <person name="Toyoda A."/>
            <person name="Takaki Y."/>
            <person name="Nishi S."/>
            <person name="Hori S."/>
            <person name="Arai W."/>
            <person name="Tsubouchi T."/>
            <person name="Morono Y."/>
            <person name="Uchiyama I."/>
            <person name="Ito T."/>
            <person name="Fujiyama A."/>
            <person name="Inagaki F."/>
            <person name="Takami H."/>
        </authorList>
    </citation>
    <scope>NUCLEOTIDE SEQUENCE</scope>
    <source>
        <strain evidence="5">Expedition CK06-06</strain>
    </source>
</reference>
<evidence type="ECO:0000256" key="3">
    <source>
        <dbReference type="SAM" id="MobiDB-lite"/>
    </source>
</evidence>
<dbReference type="PROSITE" id="PS51883">
    <property type="entry name" value="OBG"/>
    <property type="match status" value="1"/>
</dbReference>
<evidence type="ECO:0000259" key="4">
    <source>
        <dbReference type="PROSITE" id="PS51883"/>
    </source>
</evidence>
<dbReference type="InterPro" id="IPR036726">
    <property type="entry name" value="GTP1_OBG_dom_sf"/>
</dbReference>
<feature type="non-terminal residue" evidence="5">
    <location>
        <position position="1"/>
    </location>
</feature>
<dbReference type="FunFam" id="2.70.210.12:FF:000001">
    <property type="entry name" value="GTPase Obg"/>
    <property type="match status" value="1"/>
</dbReference>
<dbReference type="GO" id="GO:0005525">
    <property type="term" value="F:GTP binding"/>
    <property type="evidence" value="ECO:0007669"/>
    <property type="project" value="UniProtKB-KW"/>
</dbReference>
<comment type="caution">
    <text evidence="5">The sequence shown here is derived from an EMBL/GenBank/DDBJ whole genome shotgun (WGS) entry which is preliminary data.</text>
</comment>
<dbReference type="EMBL" id="BART01001968">
    <property type="protein sequence ID" value="GAG74194.1"/>
    <property type="molecule type" value="Genomic_DNA"/>
</dbReference>
<dbReference type="Gene3D" id="2.70.210.12">
    <property type="entry name" value="GTP1/OBG domain"/>
    <property type="match status" value="1"/>
</dbReference>
<proteinExistence type="predicted"/>